<comment type="similarity">
    <text evidence="1">Belongs to the class-A beta-lactamase family.</text>
</comment>
<evidence type="ECO:0000259" key="3">
    <source>
        <dbReference type="Pfam" id="PF00144"/>
    </source>
</evidence>
<evidence type="ECO:0000313" key="4">
    <source>
        <dbReference type="EMBL" id="RXG48883.1"/>
    </source>
</evidence>
<dbReference type="InterPro" id="IPR012338">
    <property type="entry name" value="Beta-lactam/transpept-like"/>
</dbReference>
<feature type="domain" description="Beta-lactamase-related" evidence="3">
    <location>
        <begin position="46"/>
        <end position="375"/>
    </location>
</feature>
<dbReference type="Gene3D" id="3.40.710.10">
    <property type="entry name" value="DD-peptidase/beta-lactamase superfamily"/>
    <property type="match status" value="1"/>
</dbReference>
<gene>
    <name evidence="4" type="ORF">VDGE_30368</name>
</gene>
<dbReference type="EMBL" id="RSDZ01000020">
    <property type="protein sequence ID" value="RXG48883.1"/>
    <property type="molecule type" value="Genomic_DNA"/>
</dbReference>
<dbReference type="AlphaFoldDB" id="A0A444S659"/>
<dbReference type="PANTHER" id="PTHR43283:SF17">
    <property type="entry name" value="(LOVD), PUTATIVE (AFU_ORTHOLOGUE AFUA_5G00920)-RELATED"/>
    <property type="match status" value="1"/>
</dbReference>
<accession>A0A444S659</accession>
<sequence>MASFDEYISAGVRDGILPGAILYAIDKSGKFNYSNILSPNSPSHIAQLKPSSTLWLASATKLITTIGILQLVERGVVTLDEDVSSHIPILASQQVLTGFPSPDRKAQPVFAPRANPITLRLLLTHAAGTTYNFLSPDIQRWQSLHKIPPLSGANVDERFAFPLLFQPGEGFSYGSAVDWAGRVLESLTGTSLQAYLDRHVFAPLSLTSFTFRESRVLDDGSLWPLSVRDLAAGAARPYTGPHLNAGLDPGAALGGQGLYGRLDEYLEILRSLLVDDGRLLRPATAAHMFRPQLGGAARAALDRAMEDPSWAVGDFPATGEYDWGLGGLLIDGHAHAHRRKGALMWSGAANIFWWIDREAGVAGLFGTQIMPAAEPVTEQYIKAFEDEMYSRVEALTSESKLKTRL</sequence>
<protein>
    <recommendedName>
        <fullName evidence="3">Beta-lactamase-related domain-containing protein</fullName>
    </recommendedName>
</protein>
<reference evidence="4 5" key="1">
    <citation type="submission" date="2018-12" db="EMBL/GenBank/DDBJ databases">
        <title>Genome of Verticillium dahliae isolate Getta Getta.</title>
        <authorList>
            <person name="Gardiner D.M."/>
        </authorList>
    </citation>
    <scope>NUCLEOTIDE SEQUENCE [LARGE SCALE GENOMIC DNA]</scope>
    <source>
        <strain evidence="4 5">Getta Getta</strain>
    </source>
</reference>
<name>A0A444S659_VERDA</name>
<dbReference type="PANTHER" id="PTHR43283">
    <property type="entry name" value="BETA-LACTAMASE-RELATED"/>
    <property type="match status" value="1"/>
</dbReference>
<dbReference type="Pfam" id="PF00144">
    <property type="entry name" value="Beta-lactamase"/>
    <property type="match status" value="1"/>
</dbReference>
<proteinExistence type="inferred from homology"/>
<dbReference type="InterPro" id="IPR001466">
    <property type="entry name" value="Beta-lactam-related"/>
</dbReference>
<dbReference type="GO" id="GO:0016787">
    <property type="term" value="F:hydrolase activity"/>
    <property type="evidence" value="ECO:0007669"/>
    <property type="project" value="UniProtKB-KW"/>
</dbReference>
<evidence type="ECO:0000256" key="1">
    <source>
        <dbReference type="ARBA" id="ARBA00009009"/>
    </source>
</evidence>
<comment type="caution">
    <text evidence="4">The sequence shown here is derived from an EMBL/GenBank/DDBJ whole genome shotgun (WGS) entry which is preliminary data.</text>
</comment>
<dbReference type="SUPFAM" id="SSF56601">
    <property type="entry name" value="beta-lactamase/transpeptidase-like"/>
    <property type="match status" value="1"/>
</dbReference>
<dbReference type="Proteomes" id="UP000288725">
    <property type="component" value="Unassembled WGS sequence"/>
</dbReference>
<evidence type="ECO:0000313" key="5">
    <source>
        <dbReference type="Proteomes" id="UP000288725"/>
    </source>
</evidence>
<keyword evidence="2" id="KW-0378">Hydrolase</keyword>
<dbReference type="InterPro" id="IPR050789">
    <property type="entry name" value="Diverse_Enzym_Activities"/>
</dbReference>
<evidence type="ECO:0000256" key="2">
    <source>
        <dbReference type="ARBA" id="ARBA00022801"/>
    </source>
</evidence>
<organism evidence="4 5">
    <name type="scientific">Verticillium dahliae</name>
    <name type="common">Verticillium wilt</name>
    <dbReference type="NCBI Taxonomy" id="27337"/>
    <lineage>
        <taxon>Eukaryota</taxon>
        <taxon>Fungi</taxon>
        <taxon>Dikarya</taxon>
        <taxon>Ascomycota</taxon>
        <taxon>Pezizomycotina</taxon>
        <taxon>Sordariomycetes</taxon>
        <taxon>Hypocreomycetidae</taxon>
        <taxon>Glomerellales</taxon>
        <taxon>Plectosphaerellaceae</taxon>
        <taxon>Verticillium</taxon>
    </lineage>
</organism>